<feature type="region of interest" description="Disordered" evidence="1">
    <location>
        <begin position="37"/>
        <end position="73"/>
    </location>
</feature>
<gene>
    <name evidence="2" type="ORF">TGEB3V08_LOCUS4880</name>
</gene>
<protein>
    <submittedName>
        <fullName evidence="2">Uncharacterized protein</fullName>
    </submittedName>
</protein>
<proteinExistence type="predicted"/>
<dbReference type="EMBL" id="OE840742">
    <property type="protein sequence ID" value="CAD7592291.1"/>
    <property type="molecule type" value="Genomic_DNA"/>
</dbReference>
<feature type="compositionally biased region" description="Basic and acidic residues" evidence="1">
    <location>
        <begin position="37"/>
        <end position="54"/>
    </location>
</feature>
<evidence type="ECO:0000256" key="1">
    <source>
        <dbReference type="SAM" id="MobiDB-lite"/>
    </source>
</evidence>
<sequence length="156" mass="17626">MGHVIECVLEYPTVKRSIEASVWVTETTGWITYNDDDYRAHRESPPPKLPREVEGNGASRPRGVQAHDARPPHESETVYQVTFCNILNIFGGYDCVLEQELRERIGNTWGEGVEMWGSSGVKLGYDGRERRRLKPAAHDADSLLDCLLDFAARYCA</sequence>
<reference evidence="2" key="1">
    <citation type="submission" date="2020-11" db="EMBL/GenBank/DDBJ databases">
        <authorList>
            <person name="Tran Van P."/>
        </authorList>
    </citation>
    <scope>NUCLEOTIDE SEQUENCE</scope>
</reference>
<name>A0A7R9JYA0_TIMGE</name>
<accession>A0A7R9JYA0</accession>
<evidence type="ECO:0000313" key="2">
    <source>
        <dbReference type="EMBL" id="CAD7592291.1"/>
    </source>
</evidence>
<dbReference type="AlphaFoldDB" id="A0A7R9JYA0"/>
<organism evidence="2">
    <name type="scientific">Timema genevievae</name>
    <name type="common">Walking stick</name>
    <dbReference type="NCBI Taxonomy" id="629358"/>
    <lineage>
        <taxon>Eukaryota</taxon>
        <taxon>Metazoa</taxon>
        <taxon>Ecdysozoa</taxon>
        <taxon>Arthropoda</taxon>
        <taxon>Hexapoda</taxon>
        <taxon>Insecta</taxon>
        <taxon>Pterygota</taxon>
        <taxon>Neoptera</taxon>
        <taxon>Polyneoptera</taxon>
        <taxon>Phasmatodea</taxon>
        <taxon>Timematodea</taxon>
        <taxon>Timematoidea</taxon>
        <taxon>Timematidae</taxon>
        <taxon>Timema</taxon>
    </lineage>
</organism>